<organism evidence="6 7">
    <name type="scientific">Flavimobilis marinus</name>
    <dbReference type="NCBI Taxonomy" id="285351"/>
    <lineage>
        <taxon>Bacteria</taxon>
        <taxon>Bacillati</taxon>
        <taxon>Actinomycetota</taxon>
        <taxon>Actinomycetes</taxon>
        <taxon>Micrococcales</taxon>
        <taxon>Jonesiaceae</taxon>
        <taxon>Flavimobilis</taxon>
    </lineage>
</organism>
<dbReference type="RefSeq" id="WP_093379413.1">
    <property type="nucleotide sequence ID" value="NZ_BNAN01000001.1"/>
</dbReference>
<dbReference type="InterPro" id="IPR001647">
    <property type="entry name" value="HTH_TetR"/>
</dbReference>
<dbReference type="InterPro" id="IPR009057">
    <property type="entry name" value="Homeodomain-like_sf"/>
</dbReference>
<dbReference type="Gene3D" id="1.10.357.10">
    <property type="entry name" value="Tetracycline Repressor, domain 2"/>
    <property type="match status" value="1"/>
</dbReference>
<sequence>MTTDRAPDRRAALKERHRQAIVDAAAALIAEADGTDFTVDELAARADVSRRTIFNHFAGVDDVIAAVCGGVLGTIVESLEARATSCTVDTSADPALLIDAVAAALRDTDLVGPMSYLTRVLGGARGDISPRRAVLLLQALGDVAERMVTELLRYHPENDPLDVRLLVSALMSGLAVIYRDWTETTGAVDTPDSRLVWHRLLDHLIDATSSGYVTTLRAAR</sequence>
<protein>
    <submittedName>
        <fullName evidence="6">Transcriptional regulator, TetR family</fullName>
    </submittedName>
</protein>
<dbReference type="PROSITE" id="PS50977">
    <property type="entry name" value="HTH_TETR_2"/>
    <property type="match status" value="1"/>
</dbReference>
<evidence type="ECO:0000313" key="6">
    <source>
        <dbReference type="EMBL" id="SFF33244.1"/>
    </source>
</evidence>
<dbReference type="AlphaFoldDB" id="A0A1I2HT78"/>
<dbReference type="EMBL" id="FONZ01000005">
    <property type="protein sequence ID" value="SFF33244.1"/>
    <property type="molecule type" value="Genomic_DNA"/>
</dbReference>
<feature type="domain" description="HTH tetR-type" evidence="5">
    <location>
        <begin position="15"/>
        <end position="75"/>
    </location>
</feature>
<dbReference type="STRING" id="285351.SAMN04488035_2527"/>
<dbReference type="PANTHER" id="PTHR30055:SF234">
    <property type="entry name" value="HTH-TYPE TRANSCRIPTIONAL REGULATOR BETI"/>
    <property type="match status" value="1"/>
</dbReference>
<name>A0A1I2HT78_9MICO</name>
<feature type="DNA-binding region" description="H-T-H motif" evidence="4">
    <location>
        <begin position="38"/>
        <end position="57"/>
    </location>
</feature>
<dbReference type="GO" id="GO:0000976">
    <property type="term" value="F:transcription cis-regulatory region binding"/>
    <property type="evidence" value="ECO:0007669"/>
    <property type="project" value="TreeGrafter"/>
</dbReference>
<evidence type="ECO:0000256" key="3">
    <source>
        <dbReference type="ARBA" id="ARBA00023163"/>
    </source>
</evidence>
<keyword evidence="2 4" id="KW-0238">DNA-binding</keyword>
<evidence type="ECO:0000256" key="1">
    <source>
        <dbReference type="ARBA" id="ARBA00023015"/>
    </source>
</evidence>
<evidence type="ECO:0000259" key="5">
    <source>
        <dbReference type="PROSITE" id="PS50977"/>
    </source>
</evidence>
<reference evidence="7" key="1">
    <citation type="submission" date="2016-10" db="EMBL/GenBank/DDBJ databases">
        <authorList>
            <person name="Varghese N."/>
            <person name="Submissions S."/>
        </authorList>
    </citation>
    <scope>NUCLEOTIDE SEQUENCE [LARGE SCALE GENOMIC DNA]</scope>
    <source>
        <strain evidence="7">DSM 19083</strain>
    </source>
</reference>
<dbReference type="Proteomes" id="UP000198520">
    <property type="component" value="Unassembled WGS sequence"/>
</dbReference>
<keyword evidence="3" id="KW-0804">Transcription</keyword>
<proteinExistence type="predicted"/>
<dbReference type="OrthoDB" id="8688418at2"/>
<dbReference type="Pfam" id="PF00440">
    <property type="entry name" value="TetR_N"/>
    <property type="match status" value="1"/>
</dbReference>
<evidence type="ECO:0000256" key="2">
    <source>
        <dbReference type="ARBA" id="ARBA00023125"/>
    </source>
</evidence>
<keyword evidence="7" id="KW-1185">Reference proteome</keyword>
<keyword evidence="1" id="KW-0805">Transcription regulation</keyword>
<evidence type="ECO:0000256" key="4">
    <source>
        <dbReference type="PROSITE-ProRule" id="PRU00335"/>
    </source>
</evidence>
<dbReference type="SUPFAM" id="SSF46689">
    <property type="entry name" value="Homeodomain-like"/>
    <property type="match status" value="1"/>
</dbReference>
<dbReference type="InterPro" id="IPR050109">
    <property type="entry name" value="HTH-type_TetR-like_transc_reg"/>
</dbReference>
<dbReference type="GO" id="GO:0003700">
    <property type="term" value="F:DNA-binding transcription factor activity"/>
    <property type="evidence" value="ECO:0007669"/>
    <property type="project" value="TreeGrafter"/>
</dbReference>
<evidence type="ECO:0000313" key="7">
    <source>
        <dbReference type="Proteomes" id="UP000198520"/>
    </source>
</evidence>
<dbReference type="PANTHER" id="PTHR30055">
    <property type="entry name" value="HTH-TYPE TRANSCRIPTIONAL REGULATOR RUTR"/>
    <property type="match status" value="1"/>
</dbReference>
<accession>A0A1I2HT78</accession>
<gene>
    <name evidence="6" type="ORF">SAMN04488035_2527</name>
</gene>